<keyword evidence="2" id="KW-1003">Cell membrane</keyword>
<accession>A0A2B4RGY6</accession>
<evidence type="ECO:0000259" key="9">
    <source>
        <dbReference type="PROSITE" id="PS50262"/>
    </source>
</evidence>
<comment type="subcellular location">
    <subcellularLocation>
        <location evidence="1">Cell membrane</location>
        <topology evidence="1">Multi-pass membrane protein</topology>
    </subcellularLocation>
</comment>
<keyword evidence="4 8" id="KW-1133">Transmembrane helix</keyword>
<comment type="similarity">
    <text evidence="7">Belongs to the G-protein coupled receptor 1 family.</text>
</comment>
<feature type="transmembrane region" description="Helical" evidence="8">
    <location>
        <begin position="6"/>
        <end position="31"/>
    </location>
</feature>
<dbReference type="STRING" id="50429.A0A2B4RGY6"/>
<dbReference type="SUPFAM" id="SSF81321">
    <property type="entry name" value="Family A G protein-coupled receptor-like"/>
    <property type="match status" value="1"/>
</dbReference>
<dbReference type="Gene3D" id="1.20.1070.10">
    <property type="entry name" value="Rhodopsin 7-helix transmembrane proteins"/>
    <property type="match status" value="1"/>
</dbReference>
<gene>
    <name evidence="10" type="primary">TkR86C</name>
    <name evidence="10" type="ORF">AWC38_SpisGene20266</name>
</gene>
<sequence length="348" mass="38517">MSESADVAVTIILTLLAVVDIIGNFLVCFIIKRNSEMRTPMNYLLANLAISDIMFACFQAPNHILKKAFTHPNGTVGSVLCKVLTYGNVAWIGAAASAVTLVAIAVERYFAVARPIGTQRKLSKQKVKVIILGCWIFAVALNSPLISVTIFDETTGECKWDWPEQWMGAANETTWLVLLACIPLTIMTGLYSRVVYKLWFQRNEENGQTCRQKGVIKVRKRATLSVITVSDIFGICWITGLLIYVLSYYDISMFGSASYIIADTLFMFNSAINPFVYSLLNQRFRQKLRGIMCCFSFSANEDLTLSEPGEIALPNNSPPVTNSSGACSSSTLSITKSEKRFSSILTQI</sequence>
<feature type="transmembrane region" description="Helical" evidence="8">
    <location>
        <begin position="175"/>
        <end position="196"/>
    </location>
</feature>
<dbReference type="GO" id="GO:0005886">
    <property type="term" value="C:plasma membrane"/>
    <property type="evidence" value="ECO:0007669"/>
    <property type="project" value="UniProtKB-SubCell"/>
</dbReference>
<evidence type="ECO:0000256" key="7">
    <source>
        <dbReference type="RuleBase" id="RU000688"/>
    </source>
</evidence>
<evidence type="ECO:0000313" key="11">
    <source>
        <dbReference type="Proteomes" id="UP000225706"/>
    </source>
</evidence>
<keyword evidence="5 8" id="KW-0472">Membrane</keyword>
<evidence type="ECO:0000256" key="4">
    <source>
        <dbReference type="ARBA" id="ARBA00022989"/>
    </source>
</evidence>
<name>A0A2B4RGY6_STYPI</name>
<dbReference type="InterPro" id="IPR000276">
    <property type="entry name" value="GPCR_Rhodpsn"/>
</dbReference>
<feature type="transmembrane region" description="Helical" evidence="8">
    <location>
        <begin position="258"/>
        <end position="280"/>
    </location>
</feature>
<dbReference type="Proteomes" id="UP000225706">
    <property type="component" value="Unassembled WGS sequence"/>
</dbReference>
<evidence type="ECO:0000256" key="8">
    <source>
        <dbReference type="SAM" id="Phobius"/>
    </source>
</evidence>
<dbReference type="PANTHER" id="PTHR24241:SF76">
    <property type="entry name" value="NEUROPEPTIDE SIFAMIDE RECEPTOR"/>
    <property type="match status" value="1"/>
</dbReference>
<dbReference type="FunFam" id="1.20.1070.10:FF:000368">
    <property type="entry name" value="Predicted protein"/>
    <property type="match status" value="1"/>
</dbReference>
<dbReference type="PANTHER" id="PTHR24241">
    <property type="entry name" value="NEUROPEPTIDE RECEPTOR-RELATED G-PROTEIN COUPLED RECEPTOR"/>
    <property type="match status" value="1"/>
</dbReference>
<feature type="transmembrane region" description="Helical" evidence="8">
    <location>
        <begin position="127"/>
        <end position="151"/>
    </location>
</feature>
<evidence type="ECO:0000313" key="10">
    <source>
        <dbReference type="EMBL" id="PFX15512.1"/>
    </source>
</evidence>
<feature type="domain" description="G-protein coupled receptors family 1 profile" evidence="9">
    <location>
        <begin position="23"/>
        <end position="277"/>
    </location>
</feature>
<keyword evidence="7" id="KW-0297">G-protein coupled receptor</keyword>
<protein>
    <submittedName>
        <fullName evidence="10">Tachykinin-like peptides receptor 86C</fullName>
    </submittedName>
</protein>
<dbReference type="SMART" id="SM01381">
    <property type="entry name" value="7TM_GPCR_Srsx"/>
    <property type="match status" value="1"/>
</dbReference>
<keyword evidence="11" id="KW-1185">Reference proteome</keyword>
<dbReference type="InterPro" id="IPR017452">
    <property type="entry name" value="GPCR_Rhodpsn_7TM"/>
</dbReference>
<proteinExistence type="inferred from homology"/>
<keyword evidence="7" id="KW-0807">Transducer</keyword>
<feature type="transmembrane region" description="Helical" evidence="8">
    <location>
        <begin position="84"/>
        <end position="106"/>
    </location>
</feature>
<keyword evidence="3 7" id="KW-0812">Transmembrane</keyword>
<evidence type="ECO:0000256" key="3">
    <source>
        <dbReference type="ARBA" id="ARBA00022692"/>
    </source>
</evidence>
<dbReference type="PROSITE" id="PS00237">
    <property type="entry name" value="G_PROTEIN_RECEP_F1_1"/>
    <property type="match status" value="1"/>
</dbReference>
<evidence type="ECO:0000256" key="2">
    <source>
        <dbReference type="ARBA" id="ARBA00022475"/>
    </source>
</evidence>
<dbReference type="EMBL" id="LSMT01000642">
    <property type="protein sequence ID" value="PFX15512.1"/>
    <property type="molecule type" value="Genomic_DNA"/>
</dbReference>
<dbReference type="CDD" id="cd00637">
    <property type="entry name" value="7tm_classA_rhodopsin-like"/>
    <property type="match status" value="1"/>
</dbReference>
<comment type="caution">
    <text evidence="10">The sequence shown here is derived from an EMBL/GenBank/DDBJ whole genome shotgun (WGS) entry which is preliminary data.</text>
</comment>
<feature type="transmembrane region" description="Helical" evidence="8">
    <location>
        <begin position="43"/>
        <end position="64"/>
    </location>
</feature>
<dbReference type="GO" id="GO:0042277">
    <property type="term" value="F:peptide binding"/>
    <property type="evidence" value="ECO:0007669"/>
    <property type="project" value="TreeGrafter"/>
</dbReference>
<feature type="transmembrane region" description="Helical" evidence="8">
    <location>
        <begin position="222"/>
        <end position="246"/>
    </location>
</feature>
<dbReference type="PROSITE" id="PS50262">
    <property type="entry name" value="G_PROTEIN_RECEP_F1_2"/>
    <property type="match status" value="1"/>
</dbReference>
<dbReference type="AlphaFoldDB" id="A0A2B4RGY6"/>
<keyword evidence="6 7" id="KW-0675">Receptor</keyword>
<organism evidence="10 11">
    <name type="scientific">Stylophora pistillata</name>
    <name type="common">Smooth cauliflower coral</name>
    <dbReference type="NCBI Taxonomy" id="50429"/>
    <lineage>
        <taxon>Eukaryota</taxon>
        <taxon>Metazoa</taxon>
        <taxon>Cnidaria</taxon>
        <taxon>Anthozoa</taxon>
        <taxon>Hexacorallia</taxon>
        <taxon>Scleractinia</taxon>
        <taxon>Astrocoeniina</taxon>
        <taxon>Pocilloporidae</taxon>
        <taxon>Stylophora</taxon>
    </lineage>
</organism>
<evidence type="ECO:0000256" key="5">
    <source>
        <dbReference type="ARBA" id="ARBA00023136"/>
    </source>
</evidence>
<reference evidence="11" key="1">
    <citation type="journal article" date="2017" name="bioRxiv">
        <title>Comparative analysis of the genomes of Stylophora pistillata and Acropora digitifera provides evidence for extensive differences between species of corals.</title>
        <authorList>
            <person name="Voolstra C.R."/>
            <person name="Li Y."/>
            <person name="Liew Y.J."/>
            <person name="Baumgarten S."/>
            <person name="Zoccola D."/>
            <person name="Flot J.-F."/>
            <person name="Tambutte S."/>
            <person name="Allemand D."/>
            <person name="Aranda M."/>
        </authorList>
    </citation>
    <scope>NUCLEOTIDE SEQUENCE [LARGE SCALE GENOMIC DNA]</scope>
</reference>
<dbReference type="GO" id="GO:0004930">
    <property type="term" value="F:G protein-coupled receptor activity"/>
    <property type="evidence" value="ECO:0007669"/>
    <property type="project" value="UniProtKB-KW"/>
</dbReference>
<dbReference type="GO" id="GO:0032870">
    <property type="term" value="P:cellular response to hormone stimulus"/>
    <property type="evidence" value="ECO:0007669"/>
    <property type="project" value="TreeGrafter"/>
</dbReference>
<dbReference type="OrthoDB" id="10011262at2759"/>
<dbReference type="PRINTS" id="PR00237">
    <property type="entry name" value="GPCRRHODOPSN"/>
</dbReference>
<evidence type="ECO:0000256" key="6">
    <source>
        <dbReference type="ARBA" id="ARBA00023170"/>
    </source>
</evidence>
<dbReference type="Pfam" id="PF00001">
    <property type="entry name" value="7tm_1"/>
    <property type="match status" value="1"/>
</dbReference>
<evidence type="ECO:0000256" key="1">
    <source>
        <dbReference type="ARBA" id="ARBA00004651"/>
    </source>
</evidence>